<comment type="similarity">
    <text evidence="7">Belongs to the YfgM family.</text>
</comment>
<evidence type="ECO:0000256" key="4">
    <source>
        <dbReference type="ARBA" id="ARBA00022989"/>
    </source>
</evidence>
<evidence type="ECO:0000256" key="5">
    <source>
        <dbReference type="ARBA" id="ARBA00023136"/>
    </source>
</evidence>
<evidence type="ECO:0000256" key="1">
    <source>
        <dbReference type="ARBA" id="ARBA00004401"/>
    </source>
</evidence>
<dbReference type="InterPro" id="IPR011990">
    <property type="entry name" value="TPR-like_helical_dom_sf"/>
</dbReference>
<dbReference type="InterPro" id="IPR026039">
    <property type="entry name" value="YfgM"/>
</dbReference>
<dbReference type="Pfam" id="PF09976">
    <property type="entry name" value="TPR_21"/>
    <property type="match status" value="1"/>
</dbReference>
<proteinExistence type="inferred from homology"/>
<feature type="domain" description="Ancillary SecYEG translocon subunit/Cell division coordinator CpoB TPR" evidence="10">
    <location>
        <begin position="15"/>
        <end position="206"/>
    </location>
</feature>
<evidence type="ECO:0000256" key="9">
    <source>
        <dbReference type="SAM" id="Phobius"/>
    </source>
</evidence>
<keyword evidence="3 9" id="KW-0812">Transmembrane</keyword>
<keyword evidence="4 9" id="KW-1133">Transmembrane helix</keyword>
<keyword evidence="2" id="KW-1003">Cell membrane</keyword>
<accession>A0ABS1CGG6</accession>
<dbReference type="RefSeq" id="WP_200236528.1">
    <property type="nucleotide sequence ID" value="NZ_NRRV01000020.1"/>
</dbReference>
<keyword evidence="6" id="KW-0143">Chaperone</keyword>
<evidence type="ECO:0000256" key="3">
    <source>
        <dbReference type="ARBA" id="ARBA00022692"/>
    </source>
</evidence>
<feature type="transmembrane region" description="Helical" evidence="9">
    <location>
        <begin position="20"/>
        <end position="39"/>
    </location>
</feature>
<comment type="caution">
    <text evidence="11">The sequence shown here is derived from an EMBL/GenBank/DDBJ whole genome shotgun (WGS) entry which is preliminary data.</text>
</comment>
<dbReference type="SUPFAM" id="SSF48452">
    <property type="entry name" value="TPR-like"/>
    <property type="match status" value="1"/>
</dbReference>
<evidence type="ECO:0000313" key="11">
    <source>
        <dbReference type="EMBL" id="MBK1631010.1"/>
    </source>
</evidence>
<sequence length="211" mass="22367">MAELDTDEEKVEAIKRWWKANGVAVIGGVVIGLGAVIGWRTWVEYRTSLAERGSIAYEQLLMTAEAGDAASAQKQVEAIVDDYGSTPYAMFAELTRARLALSADDPAGAEAALRAAIDRAPDPALATLAALRLARVQLDRGELAAAADTIDRYGDDAAFTADFAALRGDIAAAEGRIEDARAAYQRALDGGVANARLIELKLQDLTADKTS</sequence>
<comment type="subcellular location">
    <subcellularLocation>
        <location evidence="1">Cell membrane</location>
        <topology evidence="1">Single-pass type II membrane protein</topology>
    </subcellularLocation>
</comment>
<dbReference type="PIRSF" id="PIRSF006170">
    <property type="entry name" value="YfgM"/>
    <property type="match status" value="1"/>
</dbReference>
<dbReference type="PANTHER" id="PTHR38035:SF1">
    <property type="entry name" value="ANCILLARY SECYEG TRANSLOCON SUBUNIT"/>
    <property type="match status" value="1"/>
</dbReference>
<keyword evidence="12" id="KW-1185">Reference proteome</keyword>
<evidence type="ECO:0000256" key="7">
    <source>
        <dbReference type="ARBA" id="ARBA00024197"/>
    </source>
</evidence>
<organism evidence="11 12">
    <name type="scientific">Thiohalocapsa halophila</name>
    <dbReference type="NCBI Taxonomy" id="69359"/>
    <lineage>
        <taxon>Bacteria</taxon>
        <taxon>Pseudomonadati</taxon>
        <taxon>Pseudomonadota</taxon>
        <taxon>Gammaproteobacteria</taxon>
        <taxon>Chromatiales</taxon>
        <taxon>Chromatiaceae</taxon>
        <taxon>Thiohalocapsa</taxon>
    </lineage>
</organism>
<keyword evidence="5 9" id="KW-0472">Membrane</keyword>
<dbReference type="PANTHER" id="PTHR38035">
    <property type="entry name" value="UPF0070 PROTEIN YFGM"/>
    <property type="match status" value="1"/>
</dbReference>
<dbReference type="EMBL" id="NRRV01000020">
    <property type="protein sequence ID" value="MBK1631010.1"/>
    <property type="molecule type" value="Genomic_DNA"/>
</dbReference>
<dbReference type="InterPro" id="IPR018704">
    <property type="entry name" value="SecYEG/CpoB_TPR"/>
</dbReference>
<evidence type="ECO:0000256" key="2">
    <source>
        <dbReference type="ARBA" id="ARBA00022475"/>
    </source>
</evidence>
<protein>
    <recommendedName>
        <fullName evidence="8">Ancillary SecYEG translocon subunit</fullName>
    </recommendedName>
</protein>
<evidence type="ECO:0000256" key="6">
    <source>
        <dbReference type="ARBA" id="ARBA00023186"/>
    </source>
</evidence>
<gene>
    <name evidence="11" type="ORF">CKO31_09705</name>
</gene>
<dbReference type="Proteomes" id="UP000748752">
    <property type="component" value="Unassembled WGS sequence"/>
</dbReference>
<dbReference type="Gene3D" id="1.25.40.10">
    <property type="entry name" value="Tetratricopeptide repeat domain"/>
    <property type="match status" value="1"/>
</dbReference>
<name>A0ABS1CGG6_9GAMM</name>
<evidence type="ECO:0000313" key="12">
    <source>
        <dbReference type="Proteomes" id="UP000748752"/>
    </source>
</evidence>
<reference evidence="11 12" key="1">
    <citation type="journal article" date="2020" name="Microorganisms">
        <title>Osmotic Adaptation and Compatible Solute Biosynthesis of Phototrophic Bacteria as Revealed from Genome Analyses.</title>
        <authorList>
            <person name="Imhoff J.F."/>
            <person name="Rahn T."/>
            <person name="Kunzel S."/>
            <person name="Keller A."/>
            <person name="Neulinger S.C."/>
        </authorList>
    </citation>
    <scope>NUCLEOTIDE SEQUENCE [LARGE SCALE GENOMIC DNA]</scope>
    <source>
        <strain evidence="11 12">DSM 6210</strain>
    </source>
</reference>
<evidence type="ECO:0000256" key="8">
    <source>
        <dbReference type="ARBA" id="ARBA00024235"/>
    </source>
</evidence>
<evidence type="ECO:0000259" key="10">
    <source>
        <dbReference type="Pfam" id="PF09976"/>
    </source>
</evidence>